<organism evidence="2 3">
    <name type="scientific">Pantoea rodasii</name>
    <dbReference type="NCBI Taxonomy" id="1076549"/>
    <lineage>
        <taxon>Bacteria</taxon>
        <taxon>Pseudomonadati</taxon>
        <taxon>Pseudomonadota</taxon>
        <taxon>Gammaproteobacteria</taxon>
        <taxon>Enterobacterales</taxon>
        <taxon>Erwiniaceae</taxon>
        <taxon>Pantoea</taxon>
    </lineage>
</organism>
<name>A0A0B1R577_9GAMM</name>
<dbReference type="Proteomes" id="UP000030853">
    <property type="component" value="Unassembled WGS sequence"/>
</dbReference>
<dbReference type="GO" id="GO:0005737">
    <property type="term" value="C:cytoplasm"/>
    <property type="evidence" value="ECO:0007669"/>
    <property type="project" value="TreeGrafter"/>
</dbReference>
<evidence type="ECO:0000259" key="1">
    <source>
        <dbReference type="PROSITE" id="PS51186"/>
    </source>
</evidence>
<dbReference type="SUPFAM" id="SSF55729">
    <property type="entry name" value="Acyl-CoA N-acyltransferases (Nat)"/>
    <property type="match status" value="1"/>
</dbReference>
<dbReference type="GO" id="GO:1990189">
    <property type="term" value="F:protein N-terminal-serine acetyltransferase activity"/>
    <property type="evidence" value="ECO:0007669"/>
    <property type="project" value="TreeGrafter"/>
</dbReference>
<proteinExistence type="predicted"/>
<dbReference type="EMBL" id="JTJJ01000035">
    <property type="protein sequence ID" value="KHJ68153.1"/>
    <property type="molecule type" value="Genomic_DNA"/>
</dbReference>
<evidence type="ECO:0000313" key="2">
    <source>
        <dbReference type="EMBL" id="KHJ68153.1"/>
    </source>
</evidence>
<dbReference type="PROSITE" id="PS51186">
    <property type="entry name" value="GNAT"/>
    <property type="match status" value="1"/>
</dbReference>
<dbReference type="Gene3D" id="3.40.630.30">
    <property type="match status" value="1"/>
</dbReference>
<dbReference type="InterPro" id="IPR000182">
    <property type="entry name" value="GNAT_dom"/>
</dbReference>
<evidence type="ECO:0000313" key="3">
    <source>
        <dbReference type="Proteomes" id="UP000030853"/>
    </source>
</evidence>
<sequence length="173" mass="19193">MATSNVALRPFVLQDAAAFTEAVNQSLNSLKPWMAWAHEDYRAEEATSWINFTHMQRDKGEAEEFAIVDGEGRLLGGAGIRFAQQPGDFNAIGYWVRSDAQRLGVATRAVALLVNFGFQHLDIPLLEIVAAEENHASRAVALRSGFEFIDYRYGLIVLDSGPVNSAIYHLKRP</sequence>
<dbReference type="PANTHER" id="PTHR43441:SF10">
    <property type="entry name" value="ACETYLTRANSFERASE"/>
    <property type="match status" value="1"/>
</dbReference>
<dbReference type="GO" id="GO:0008999">
    <property type="term" value="F:protein-N-terminal-alanine acetyltransferase activity"/>
    <property type="evidence" value="ECO:0007669"/>
    <property type="project" value="TreeGrafter"/>
</dbReference>
<gene>
    <name evidence="2" type="ORF">QU24_10725</name>
</gene>
<comment type="caution">
    <text evidence="2">The sequence shown here is derived from an EMBL/GenBank/DDBJ whole genome shotgun (WGS) entry which is preliminary data.</text>
</comment>
<dbReference type="InterPro" id="IPR051908">
    <property type="entry name" value="Ribosomal_N-acetyltransferase"/>
</dbReference>
<dbReference type="AlphaFoldDB" id="A0A0B1R577"/>
<protein>
    <submittedName>
        <fullName evidence="2">Ribosomal-protein-serine acetyltransferase</fullName>
    </submittedName>
</protein>
<dbReference type="RefSeq" id="WP_039330812.1">
    <property type="nucleotide sequence ID" value="NZ_JTJJ01000035.1"/>
</dbReference>
<dbReference type="Pfam" id="PF13302">
    <property type="entry name" value="Acetyltransf_3"/>
    <property type="match status" value="1"/>
</dbReference>
<keyword evidence="2" id="KW-0808">Transferase</keyword>
<reference evidence="2 3" key="1">
    <citation type="submission" date="2014-11" db="EMBL/GenBank/DDBJ databases">
        <title>Genome sequencing of Pantoea rodasii ND03.</title>
        <authorList>
            <person name="Muhamad Yunos N.Y."/>
            <person name="Chan K.-G."/>
        </authorList>
    </citation>
    <scope>NUCLEOTIDE SEQUENCE [LARGE SCALE GENOMIC DNA]</scope>
    <source>
        <strain evidence="2 3">ND03</strain>
    </source>
</reference>
<feature type="domain" description="N-acetyltransferase" evidence="1">
    <location>
        <begin position="6"/>
        <end position="173"/>
    </location>
</feature>
<accession>A0A0B1R577</accession>
<dbReference type="PANTHER" id="PTHR43441">
    <property type="entry name" value="RIBOSOMAL-PROTEIN-SERINE ACETYLTRANSFERASE"/>
    <property type="match status" value="1"/>
</dbReference>
<dbReference type="InterPro" id="IPR016181">
    <property type="entry name" value="Acyl_CoA_acyltransferase"/>
</dbReference>